<comment type="similarity">
    <text evidence="1 5">Belongs to the peptidase S8 family.</text>
</comment>
<evidence type="ECO:0000256" key="2">
    <source>
        <dbReference type="ARBA" id="ARBA00022670"/>
    </source>
</evidence>
<gene>
    <name evidence="8" type="ORF">B0G62_102702</name>
</gene>
<feature type="active site" description="Charge relay system" evidence="5">
    <location>
        <position position="94"/>
    </location>
</feature>
<evidence type="ECO:0000259" key="7">
    <source>
        <dbReference type="Pfam" id="PF00082"/>
    </source>
</evidence>
<evidence type="ECO:0000256" key="5">
    <source>
        <dbReference type="PROSITE-ProRule" id="PRU01240"/>
    </source>
</evidence>
<dbReference type="InterPro" id="IPR023828">
    <property type="entry name" value="Peptidase_S8_Ser-AS"/>
</dbReference>
<comment type="caution">
    <text evidence="8">The sequence shown here is derived from an EMBL/GenBank/DDBJ whole genome shotgun (WGS) entry which is preliminary data.</text>
</comment>
<evidence type="ECO:0000256" key="1">
    <source>
        <dbReference type="ARBA" id="ARBA00011073"/>
    </source>
</evidence>
<dbReference type="PROSITE" id="PS51892">
    <property type="entry name" value="SUBTILASE"/>
    <property type="match status" value="1"/>
</dbReference>
<evidence type="ECO:0000256" key="3">
    <source>
        <dbReference type="ARBA" id="ARBA00022801"/>
    </source>
</evidence>
<organism evidence="8 9">
    <name type="scientific">Paraburkholderia eburnea</name>
    <dbReference type="NCBI Taxonomy" id="1189126"/>
    <lineage>
        <taxon>Bacteria</taxon>
        <taxon>Pseudomonadati</taxon>
        <taxon>Pseudomonadota</taxon>
        <taxon>Betaproteobacteria</taxon>
        <taxon>Burkholderiales</taxon>
        <taxon>Burkholderiaceae</taxon>
        <taxon>Paraburkholderia</taxon>
    </lineage>
</organism>
<dbReference type="PROSITE" id="PS00138">
    <property type="entry name" value="SUBTILASE_SER"/>
    <property type="match status" value="1"/>
</dbReference>
<dbReference type="Pfam" id="PF00082">
    <property type="entry name" value="Peptidase_S8"/>
    <property type="match status" value="1"/>
</dbReference>
<protein>
    <submittedName>
        <fullName evidence="8">Serine protease</fullName>
    </submittedName>
</protein>
<dbReference type="InterPro" id="IPR050131">
    <property type="entry name" value="Peptidase_S8_subtilisin-like"/>
</dbReference>
<dbReference type="GO" id="GO:0006508">
    <property type="term" value="P:proteolysis"/>
    <property type="evidence" value="ECO:0007669"/>
    <property type="project" value="UniProtKB-KW"/>
</dbReference>
<dbReference type="PANTHER" id="PTHR43806">
    <property type="entry name" value="PEPTIDASE S8"/>
    <property type="match status" value="1"/>
</dbReference>
<dbReference type="CDD" id="cd00306">
    <property type="entry name" value="Peptidases_S8_S53"/>
    <property type="match status" value="1"/>
</dbReference>
<keyword evidence="2 5" id="KW-0645">Protease</keyword>
<keyword evidence="9" id="KW-1185">Reference proteome</keyword>
<feature type="active site" description="Charge relay system" evidence="5">
    <location>
        <position position="387"/>
    </location>
</feature>
<feature type="domain" description="Peptidase S8/S53" evidence="7">
    <location>
        <begin position="97"/>
        <end position="420"/>
    </location>
</feature>
<dbReference type="PANTHER" id="PTHR43806:SF11">
    <property type="entry name" value="CEREVISIN-RELATED"/>
    <property type="match status" value="1"/>
</dbReference>
<accession>A0A2S4MK94</accession>
<keyword evidence="6" id="KW-0472">Membrane</keyword>
<dbReference type="OrthoDB" id="9115057at2"/>
<dbReference type="InterPro" id="IPR000209">
    <property type="entry name" value="Peptidase_S8/S53_dom"/>
</dbReference>
<dbReference type="InterPro" id="IPR036852">
    <property type="entry name" value="Peptidase_S8/S53_dom_sf"/>
</dbReference>
<proteinExistence type="inferred from homology"/>
<feature type="active site" description="Charge relay system" evidence="5">
    <location>
        <position position="192"/>
    </location>
</feature>
<dbReference type="RefSeq" id="WP_103703590.1">
    <property type="nucleotide sequence ID" value="NZ_PQGA01000002.1"/>
</dbReference>
<sequence length="453" mass="46793">MTVKAKRHRPEISPAGRGCTIGAITGIRATVVIATSLAGLLYASANPAVAQTMPAGWPSTATIPYNLGGTTSGTYTDSAGKTYDGTGYIVVDIDGAFRTDNPVFKYKTLQPVAGYNKVKTEACVGQKTDTQWTGLCPYEDASTWVSRPLPGKPSAGYYLITLQNSSMPSDAADNQCRESSNPDNPQYCHYYHGTATSGIMVGEPTDRWEGTTHLVYTGVAPGAQVIPIRIGGGTGTDGPRGWPINSVVDALTYVNNGLMNRTDVNSKIVAVNISASGDPVAGDALCSTDADGARIDALAASLRAKGVAVVMSAGNDGMYATGNWTCGNNVIVVGATGIVNPTVPTSYTNISQKVALFAPVGTADRDSGDFVLAPWAGLGSFYIWGTSFSAPQVAAAFAVLRQKFGSGPSVSSLVQLMKSTGTPITGQRAGFAPAGASVLNIKAALNGTPPSIK</sequence>
<keyword evidence="4 5" id="KW-0720">Serine protease</keyword>
<keyword evidence="3 5" id="KW-0378">Hydrolase</keyword>
<dbReference type="SUPFAM" id="SSF52743">
    <property type="entry name" value="Subtilisin-like"/>
    <property type="match status" value="1"/>
</dbReference>
<evidence type="ECO:0000313" key="9">
    <source>
        <dbReference type="Proteomes" id="UP000237381"/>
    </source>
</evidence>
<evidence type="ECO:0000313" key="8">
    <source>
        <dbReference type="EMBL" id="POR55091.1"/>
    </source>
</evidence>
<dbReference type="AlphaFoldDB" id="A0A2S4MK94"/>
<reference evidence="8 9" key="1">
    <citation type="submission" date="2018-01" db="EMBL/GenBank/DDBJ databases">
        <title>Genomic Encyclopedia of Type Strains, Phase III (KMG-III): the genomes of soil and plant-associated and newly described type strains.</title>
        <authorList>
            <person name="Whitman W."/>
        </authorList>
    </citation>
    <scope>NUCLEOTIDE SEQUENCE [LARGE SCALE GENOMIC DNA]</scope>
    <source>
        <strain evidence="8 9">JCM 18070</strain>
    </source>
</reference>
<dbReference type="Proteomes" id="UP000237381">
    <property type="component" value="Unassembled WGS sequence"/>
</dbReference>
<name>A0A2S4MK94_9BURK</name>
<feature type="transmembrane region" description="Helical" evidence="6">
    <location>
        <begin position="21"/>
        <end position="43"/>
    </location>
</feature>
<dbReference type="GO" id="GO:0004252">
    <property type="term" value="F:serine-type endopeptidase activity"/>
    <property type="evidence" value="ECO:0007669"/>
    <property type="project" value="UniProtKB-UniRule"/>
</dbReference>
<dbReference type="EMBL" id="PQGA01000002">
    <property type="protein sequence ID" value="POR55091.1"/>
    <property type="molecule type" value="Genomic_DNA"/>
</dbReference>
<dbReference type="Gene3D" id="3.40.50.200">
    <property type="entry name" value="Peptidase S8/S53 domain"/>
    <property type="match status" value="1"/>
</dbReference>
<keyword evidence="6" id="KW-0812">Transmembrane</keyword>
<evidence type="ECO:0000256" key="6">
    <source>
        <dbReference type="SAM" id="Phobius"/>
    </source>
</evidence>
<keyword evidence="6" id="KW-1133">Transmembrane helix</keyword>
<evidence type="ECO:0000256" key="4">
    <source>
        <dbReference type="ARBA" id="ARBA00022825"/>
    </source>
</evidence>